<dbReference type="InterPro" id="IPR011009">
    <property type="entry name" value="Kinase-like_dom_sf"/>
</dbReference>
<name>A0ABY6KLW7_9ARAC</name>
<sequence length="212" mass="24415">MWLCSPTKLWQLENGLQAGSLWTQVACALAVAERSLQFEHRDLHTGNVLVAEEDITIHYCLDGVDISVPSCGVRASIIDFTMARLTRAGFTFFLDVSSDEALFTGKGDYQFDIYRKMRKHNGWGNTSWSHCCCLSQVHCHGGTASSSRPGNSWEHFAPYTNVLWLHYLAYQLLYKIDFRHKKASHFTQLKSWYRKVLKFQSAEEFVLEHYVH</sequence>
<dbReference type="EC" id="2.7.11.1" evidence="1"/>
<comment type="catalytic activity">
    <reaction evidence="7">
        <text>L-threonyl-[protein] + ATP = O-phospho-L-threonyl-[protein] + ADP + H(+)</text>
        <dbReference type="Rhea" id="RHEA:46608"/>
        <dbReference type="Rhea" id="RHEA-COMP:11060"/>
        <dbReference type="Rhea" id="RHEA-COMP:11605"/>
        <dbReference type="ChEBI" id="CHEBI:15378"/>
        <dbReference type="ChEBI" id="CHEBI:30013"/>
        <dbReference type="ChEBI" id="CHEBI:30616"/>
        <dbReference type="ChEBI" id="CHEBI:61977"/>
        <dbReference type="ChEBI" id="CHEBI:456216"/>
        <dbReference type="EC" id="2.7.11.1"/>
    </reaction>
</comment>
<dbReference type="Proteomes" id="UP001235939">
    <property type="component" value="Chromosome 06"/>
</dbReference>
<gene>
    <name evidence="10" type="ORF">LAZ67_6000118</name>
</gene>
<proteinExistence type="predicted"/>
<keyword evidence="3" id="KW-0808">Transferase</keyword>
<dbReference type="PANTHER" id="PTHR24419">
    <property type="entry name" value="INTERLEUKIN-1 RECEPTOR-ASSOCIATED KINASE"/>
    <property type="match status" value="1"/>
</dbReference>
<feature type="domain" description="Serine/threonine-protein kinase haspin C-terminal" evidence="9">
    <location>
        <begin position="100"/>
        <end position="212"/>
    </location>
</feature>
<accession>A0ABY6KLW7</accession>
<evidence type="ECO:0000256" key="5">
    <source>
        <dbReference type="ARBA" id="ARBA00022777"/>
    </source>
</evidence>
<reference evidence="10 11" key="1">
    <citation type="submission" date="2022-01" db="EMBL/GenBank/DDBJ databases">
        <title>A chromosomal length assembly of Cordylochernes scorpioides.</title>
        <authorList>
            <person name="Zeh D."/>
            <person name="Zeh J."/>
        </authorList>
    </citation>
    <scope>NUCLEOTIDE SEQUENCE [LARGE SCALE GENOMIC DNA]</scope>
    <source>
        <strain evidence="10">IN4F17</strain>
        <tissue evidence="10">Whole Body</tissue>
    </source>
</reference>
<comment type="catalytic activity">
    <reaction evidence="8">
        <text>L-seryl-[protein] + ATP = O-phospho-L-seryl-[protein] + ADP + H(+)</text>
        <dbReference type="Rhea" id="RHEA:17989"/>
        <dbReference type="Rhea" id="RHEA-COMP:9863"/>
        <dbReference type="Rhea" id="RHEA-COMP:11604"/>
        <dbReference type="ChEBI" id="CHEBI:15378"/>
        <dbReference type="ChEBI" id="CHEBI:29999"/>
        <dbReference type="ChEBI" id="CHEBI:30616"/>
        <dbReference type="ChEBI" id="CHEBI:83421"/>
        <dbReference type="ChEBI" id="CHEBI:456216"/>
        <dbReference type="EC" id="2.7.11.1"/>
    </reaction>
</comment>
<protein>
    <recommendedName>
        <fullName evidence="1">non-specific serine/threonine protein kinase</fullName>
        <ecNumber evidence="1">2.7.11.1</ecNumber>
    </recommendedName>
</protein>
<keyword evidence="6" id="KW-0067">ATP-binding</keyword>
<dbReference type="EMBL" id="CP092868">
    <property type="protein sequence ID" value="UYV68570.1"/>
    <property type="molecule type" value="Genomic_DNA"/>
</dbReference>
<evidence type="ECO:0000256" key="6">
    <source>
        <dbReference type="ARBA" id="ARBA00022840"/>
    </source>
</evidence>
<dbReference type="Gene3D" id="1.10.510.10">
    <property type="entry name" value="Transferase(Phosphotransferase) domain 1"/>
    <property type="match status" value="1"/>
</dbReference>
<evidence type="ECO:0000256" key="3">
    <source>
        <dbReference type="ARBA" id="ARBA00022679"/>
    </source>
</evidence>
<dbReference type="PANTHER" id="PTHR24419:SF18">
    <property type="entry name" value="SERINE_THREONINE-PROTEIN KINASE HASPIN"/>
    <property type="match status" value="1"/>
</dbReference>
<evidence type="ECO:0000313" key="10">
    <source>
        <dbReference type="EMBL" id="UYV68570.1"/>
    </source>
</evidence>
<organism evidence="10 11">
    <name type="scientific">Cordylochernes scorpioides</name>
    <dbReference type="NCBI Taxonomy" id="51811"/>
    <lineage>
        <taxon>Eukaryota</taxon>
        <taxon>Metazoa</taxon>
        <taxon>Ecdysozoa</taxon>
        <taxon>Arthropoda</taxon>
        <taxon>Chelicerata</taxon>
        <taxon>Arachnida</taxon>
        <taxon>Pseudoscorpiones</taxon>
        <taxon>Cheliferoidea</taxon>
        <taxon>Chernetidae</taxon>
        <taxon>Cordylochernes</taxon>
    </lineage>
</organism>
<evidence type="ECO:0000256" key="2">
    <source>
        <dbReference type="ARBA" id="ARBA00022527"/>
    </source>
</evidence>
<evidence type="ECO:0000256" key="4">
    <source>
        <dbReference type="ARBA" id="ARBA00022741"/>
    </source>
</evidence>
<dbReference type="InterPro" id="IPR024604">
    <property type="entry name" value="GSG2_C"/>
</dbReference>
<keyword evidence="4" id="KW-0547">Nucleotide-binding</keyword>
<keyword evidence="5" id="KW-0418">Kinase</keyword>
<dbReference type="Pfam" id="PF12330">
    <property type="entry name" value="Haspin_kinase"/>
    <property type="match status" value="1"/>
</dbReference>
<evidence type="ECO:0000313" key="11">
    <source>
        <dbReference type="Proteomes" id="UP001235939"/>
    </source>
</evidence>
<evidence type="ECO:0000256" key="8">
    <source>
        <dbReference type="ARBA" id="ARBA00048679"/>
    </source>
</evidence>
<evidence type="ECO:0000259" key="9">
    <source>
        <dbReference type="SMART" id="SM01331"/>
    </source>
</evidence>
<keyword evidence="11" id="KW-1185">Reference proteome</keyword>
<keyword evidence="2" id="KW-0723">Serine/threonine-protein kinase</keyword>
<evidence type="ECO:0000256" key="7">
    <source>
        <dbReference type="ARBA" id="ARBA00047899"/>
    </source>
</evidence>
<evidence type="ECO:0000256" key="1">
    <source>
        <dbReference type="ARBA" id="ARBA00012513"/>
    </source>
</evidence>
<dbReference type="SMART" id="SM01331">
    <property type="entry name" value="DUF3635"/>
    <property type="match status" value="1"/>
</dbReference>
<dbReference type="SUPFAM" id="SSF56112">
    <property type="entry name" value="Protein kinase-like (PK-like)"/>
    <property type="match status" value="1"/>
</dbReference>